<dbReference type="NCBIfam" id="TIGR00551">
    <property type="entry name" value="nadB"/>
    <property type="match status" value="1"/>
</dbReference>
<evidence type="ECO:0000256" key="10">
    <source>
        <dbReference type="ARBA" id="ARBA00029426"/>
    </source>
</evidence>
<keyword evidence="7 13" id="KW-0662">Pyridine nucleotide biosynthesis</keyword>
<evidence type="ECO:0000256" key="6">
    <source>
        <dbReference type="ARBA" id="ARBA00022630"/>
    </source>
</evidence>
<dbReference type="EMBL" id="FUZP01000001">
    <property type="protein sequence ID" value="SKC44971.1"/>
    <property type="molecule type" value="Genomic_DNA"/>
</dbReference>
<feature type="transmembrane region" description="Helical" evidence="15">
    <location>
        <begin position="20"/>
        <end position="39"/>
    </location>
</feature>
<dbReference type="InterPro" id="IPR003953">
    <property type="entry name" value="FAD-dep_OxRdtase_2_FAD-bd"/>
</dbReference>
<feature type="compositionally biased region" description="Basic and acidic residues" evidence="14">
    <location>
        <begin position="577"/>
        <end position="611"/>
    </location>
</feature>
<sequence length="611" mass="63062">MDRGERGLAGDSAGARRREVIVVGSGIAGLVAALSAVSGPEPVRPNVTIVTKGAIDESNTRYAQGGIAAAWFPDDSAAAHAADTVRAGAGLADAVAVDVLTGEGASAIDALIGWGVQFDRGGEDLGGSDRGISKGEAPYARGLEAAHSVARVLHAGGDRTGAEIERALVAAVRAAGIRVIENAVLVDVVMDSSSAADSRVARVAGVSILRDATQPRRDEGLLEFLSADDVVIATGGAGQLFAHTTNPDVATGDGVAAAWRAGAEVADLEFVQFHPTTLDAPGNFLISEAVRGEGAVLLGADGDRFMTRVHDDAELAPRDIVARAIAAQMARQRGKPVLLDATALGAEFLARRFPGIDRATRALGVDWARQPLPITPAAHYSMGGIVTDLDGRTNVPGLWAVGEAARTGVHGANRLASNSLLEGAVFGMRVGRMLNEHVSASVSALGAPGAAALAAGQSAPFDRAALQRIMWERVGLLRDEAGLRAASADLDRMIAPPALDRRSVEDRNLLDLARLTVAAALARTESRGAHSRSDIPETRPGLARPLVSAARPSAPASVPGTSVSMALVGEPALSEPCDQKSVAHSEQHEHSEPHDRSDPRDTSDTEKTSAC</sequence>
<name>A0A1T5J0W1_9MICO</name>
<evidence type="ECO:0000259" key="16">
    <source>
        <dbReference type="Pfam" id="PF00890"/>
    </source>
</evidence>
<dbReference type="PRINTS" id="PR00368">
    <property type="entry name" value="FADPNR"/>
</dbReference>
<evidence type="ECO:0000256" key="1">
    <source>
        <dbReference type="ARBA" id="ARBA00001974"/>
    </source>
</evidence>
<feature type="region of interest" description="Disordered" evidence="14">
    <location>
        <begin position="547"/>
        <end position="611"/>
    </location>
</feature>
<feature type="domain" description="Fumarate reductase/succinate dehydrogenase flavoprotein-like C-terminal" evidence="17">
    <location>
        <begin position="505"/>
        <end position="537"/>
    </location>
</feature>
<comment type="function">
    <text evidence="10">Catalyzes the oxidation of L-aspartate to iminoaspartate, the first step in the de novo biosynthesis of NAD(+).</text>
</comment>
<dbReference type="InterPro" id="IPR027477">
    <property type="entry name" value="Succ_DH/fumarate_Rdtase_cat_sf"/>
</dbReference>
<accession>A0A1T5J0W1</accession>
<protein>
    <recommendedName>
        <fullName evidence="5 12">L-aspartate oxidase</fullName>
        <ecNumber evidence="4 12">1.4.3.16</ecNumber>
    </recommendedName>
</protein>
<keyword evidence="15" id="KW-1133">Transmembrane helix</keyword>
<keyword evidence="9 13" id="KW-0560">Oxidoreductase</keyword>
<dbReference type="Pfam" id="PF00890">
    <property type="entry name" value="FAD_binding_2"/>
    <property type="match status" value="1"/>
</dbReference>
<evidence type="ECO:0000256" key="2">
    <source>
        <dbReference type="ARBA" id="ARBA00004950"/>
    </source>
</evidence>
<proteinExistence type="inferred from homology"/>
<dbReference type="GO" id="GO:0033765">
    <property type="term" value="F:steroid dehydrogenase activity, acting on the CH-CH group of donors"/>
    <property type="evidence" value="ECO:0007669"/>
    <property type="project" value="UniProtKB-ARBA"/>
</dbReference>
<evidence type="ECO:0000256" key="11">
    <source>
        <dbReference type="ARBA" id="ARBA00048305"/>
    </source>
</evidence>
<dbReference type="FunFam" id="3.90.700.10:FF:000002">
    <property type="entry name" value="L-aspartate oxidase"/>
    <property type="match status" value="1"/>
</dbReference>
<dbReference type="InterPro" id="IPR036188">
    <property type="entry name" value="FAD/NAD-bd_sf"/>
</dbReference>
<dbReference type="InterPro" id="IPR005288">
    <property type="entry name" value="NadB"/>
</dbReference>
<keyword evidence="15" id="KW-0812">Transmembrane</keyword>
<evidence type="ECO:0000256" key="8">
    <source>
        <dbReference type="ARBA" id="ARBA00022827"/>
    </source>
</evidence>
<comment type="cofactor">
    <cofactor evidence="1 13">
        <name>FAD</name>
        <dbReference type="ChEBI" id="CHEBI:57692"/>
    </cofactor>
</comment>
<evidence type="ECO:0000259" key="17">
    <source>
        <dbReference type="Pfam" id="PF02910"/>
    </source>
</evidence>
<evidence type="ECO:0000256" key="4">
    <source>
        <dbReference type="ARBA" id="ARBA00012173"/>
    </source>
</evidence>
<dbReference type="InterPro" id="IPR037099">
    <property type="entry name" value="Fum_R/Succ_DH_flav-like_C_sf"/>
</dbReference>
<dbReference type="Gene3D" id="3.90.700.10">
    <property type="entry name" value="Succinate dehydrogenase/fumarate reductase flavoprotein, catalytic domain"/>
    <property type="match status" value="1"/>
</dbReference>
<comment type="similarity">
    <text evidence="3 13">Belongs to the FAD-dependent oxidoreductase 2 family. NadB subfamily.</text>
</comment>
<keyword evidence="8 13" id="KW-0274">FAD</keyword>
<reference evidence="18 19" key="1">
    <citation type="submission" date="2017-02" db="EMBL/GenBank/DDBJ databases">
        <authorList>
            <person name="Peterson S.W."/>
        </authorList>
    </citation>
    <scope>NUCLEOTIDE SEQUENCE [LARGE SCALE GENOMIC DNA]</scope>
    <source>
        <strain evidence="18 19">VKM Ac-2059</strain>
    </source>
</reference>
<evidence type="ECO:0000256" key="13">
    <source>
        <dbReference type="RuleBase" id="RU362049"/>
    </source>
</evidence>
<dbReference type="Gene3D" id="1.20.58.100">
    <property type="entry name" value="Fumarate reductase/succinate dehydrogenase flavoprotein-like, C-terminal domain"/>
    <property type="match status" value="1"/>
</dbReference>
<feature type="compositionally biased region" description="Low complexity" evidence="14">
    <location>
        <begin position="547"/>
        <end position="559"/>
    </location>
</feature>
<evidence type="ECO:0000256" key="12">
    <source>
        <dbReference type="NCBIfam" id="TIGR00551"/>
    </source>
</evidence>
<feature type="domain" description="FAD-dependent oxidoreductase 2 FAD-binding" evidence="16">
    <location>
        <begin position="20"/>
        <end position="420"/>
    </location>
</feature>
<dbReference type="Proteomes" id="UP000190857">
    <property type="component" value="Unassembled WGS sequence"/>
</dbReference>
<dbReference type="OrthoDB" id="9805351at2"/>
<dbReference type="GO" id="GO:0034628">
    <property type="term" value="P:'de novo' NAD+ biosynthetic process from L-aspartate"/>
    <property type="evidence" value="ECO:0007669"/>
    <property type="project" value="TreeGrafter"/>
</dbReference>
<evidence type="ECO:0000256" key="7">
    <source>
        <dbReference type="ARBA" id="ARBA00022642"/>
    </source>
</evidence>
<evidence type="ECO:0000256" key="14">
    <source>
        <dbReference type="SAM" id="MobiDB-lite"/>
    </source>
</evidence>
<comment type="catalytic activity">
    <reaction evidence="11">
        <text>L-aspartate + O2 = iminosuccinate + H2O2</text>
        <dbReference type="Rhea" id="RHEA:25876"/>
        <dbReference type="ChEBI" id="CHEBI:15379"/>
        <dbReference type="ChEBI" id="CHEBI:16240"/>
        <dbReference type="ChEBI" id="CHEBI:29991"/>
        <dbReference type="ChEBI" id="CHEBI:77875"/>
        <dbReference type="EC" id="1.4.3.16"/>
    </reaction>
    <physiologicalReaction direction="left-to-right" evidence="11">
        <dbReference type="Rhea" id="RHEA:25877"/>
    </physiologicalReaction>
</comment>
<gene>
    <name evidence="18" type="ORF">SAMN06309945_1100</name>
</gene>
<keyword evidence="15" id="KW-0472">Membrane</keyword>
<evidence type="ECO:0000256" key="15">
    <source>
        <dbReference type="SAM" id="Phobius"/>
    </source>
</evidence>
<dbReference type="STRING" id="123320.SAMN06309945_1100"/>
<dbReference type="Pfam" id="PF02910">
    <property type="entry name" value="Succ_DH_flav_C"/>
    <property type="match status" value="1"/>
</dbReference>
<dbReference type="GO" id="GO:0008734">
    <property type="term" value="F:L-aspartate oxidase activity"/>
    <property type="evidence" value="ECO:0007669"/>
    <property type="project" value="UniProtKB-UniRule"/>
</dbReference>
<keyword evidence="19" id="KW-1185">Reference proteome</keyword>
<evidence type="ECO:0000313" key="18">
    <source>
        <dbReference type="EMBL" id="SKC44971.1"/>
    </source>
</evidence>
<dbReference type="AlphaFoldDB" id="A0A1T5J0W1"/>
<dbReference type="SUPFAM" id="SSF46977">
    <property type="entry name" value="Succinate dehydrogenase/fumarate reductase flavoprotein C-terminal domain"/>
    <property type="match status" value="1"/>
</dbReference>
<dbReference type="InterPro" id="IPR015939">
    <property type="entry name" value="Fum_Rdtase/Succ_DH_flav-like_C"/>
</dbReference>
<dbReference type="UniPathway" id="UPA00253">
    <property type="reaction ID" value="UER00326"/>
</dbReference>
<dbReference type="PANTHER" id="PTHR42716">
    <property type="entry name" value="L-ASPARTATE OXIDASE"/>
    <property type="match status" value="1"/>
</dbReference>
<dbReference type="GO" id="GO:0005737">
    <property type="term" value="C:cytoplasm"/>
    <property type="evidence" value="ECO:0007669"/>
    <property type="project" value="UniProtKB-SubCell"/>
</dbReference>
<evidence type="ECO:0000313" key="19">
    <source>
        <dbReference type="Proteomes" id="UP000190857"/>
    </source>
</evidence>
<dbReference type="SUPFAM" id="SSF56425">
    <property type="entry name" value="Succinate dehydrogenase/fumarate reductase flavoprotein, catalytic domain"/>
    <property type="match status" value="1"/>
</dbReference>
<evidence type="ECO:0000256" key="5">
    <source>
        <dbReference type="ARBA" id="ARBA00021901"/>
    </source>
</evidence>
<dbReference type="RefSeq" id="WP_079727208.1">
    <property type="nucleotide sequence ID" value="NZ_FUZP01000001.1"/>
</dbReference>
<organism evidence="18 19">
    <name type="scientific">Okibacterium fritillariae</name>
    <dbReference type="NCBI Taxonomy" id="123320"/>
    <lineage>
        <taxon>Bacteria</taxon>
        <taxon>Bacillati</taxon>
        <taxon>Actinomycetota</taxon>
        <taxon>Actinomycetes</taxon>
        <taxon>Micrococcales</taxon>
        <taxon>Microbacteriaceae</taxon>
        <taxon>Okibacterium</taxon>
    </lineage>
</organism>
<evidence type="ECO:0000256" key="3">
    <source>
        <dbReference type="ARBA" id="ARBA00008562"/>
    </source>
</evidence>
<keyword evidence="6 13" id="KW-0285">Flavoprotein</keyword>
<comment type="pathway">
    <text evidence="2 13">Cofactor biosynthesis; NAD(+) biosynthesis; iminoaspartate from L-aspartate (oxidase route): step 1/1.</text>
</comment>
<evidence type="ECO:0000256" key="9">
    <source>
        <dbReference type="ARBA" id="ARBA00023002"/>
    </source>
</evidence>
<dbReference type="SUPFAM" id="SSF51905">
    <property type="entry name" value="FAD/NAD(P)-binding domain"/>
    <property type="match status" value="1"/>
</dbReference>
<dbReference type="Gene3D" id="3.50.50.60">
    <property type="entry name" value="FAD/NAD(P)-binding domain"/>
    <property type="match status" value="1"/>
</dbReference>
<comment type="subcellular location">
    <subcellularLocation>
        <location evidence="13">Cytoplasm</location>
    </subcellularLocation>
</comment>
<dbReference type="PANTHER" id="PTHR42716:SF2">
    <property type="entry name" value="L-ASPARTATE OXIDASE, CHLOROPLASTIC"/>
    <property type="match status" value="1"/>
</dbReference>
<dbReference type="EC" id="1.4.3.16" evidence="4 12"/>